<evidence type="ECO:0000256" key="2">
    <source>
        <dbReference type="ARBA" id="ARBA00010072"/>
    </source>
</evidence>
<evidence type="ECO:0000256" key="3">
    <source>
        <dbReference type="ARBA" id="ARBA00022448"/>
    </source>
</evidence>
<feature type="domain" description="ABC transmembrane type-1" evidence="10">
    <location>
        <begin position="14"/>
        <end position="210"/>
    </location>
</feature>
<dbReference type="GO" id="GO:0043190">
    <property type="term" value="C:ATP-binding cassette (ABC) transporter complex"/>
    <property type="evidence" value="ECO:0007669"/>
    <property type="project" value="InterPro"/>
</dbReference>
<dbReference type="InterPro" id="IPR035906">
    <property type="entry name" value="MetI-like_sf"/>
</dbReference>
<dbReference type="CDD" id="cd06261">
    <property type="entry name" value="TM_PBP2"/>
    <property type="match status" value="1"/>
</dbReference>
<feature type="transmembrane region" description="Helical" evidence="9">
    <location>
        <begin position="90"/>
        <end position="109"/>
    </location>
</feature>
<dbReference type="SUPFAM" id="SSF161098">
    <property type="entry name" value="MetI-like"/>
    <property type="match status" value="1"/>
</dbReference>
<evidence type="ECO:0000256" key="5">
    <source>
        <dbReference type="ARBA" id="ARBA00022692"/>
    </source>
</evidence>
<dbReference type="PANTHER" id="PTHR30614:SF37">
    <property type="entry name" value="AMINO-ACID ABC TRANSPORTER PERMEASE PROTEIN YHDX-RELATED"/>
    <property type="match status" value="1"/>
</dbReference>
<feature type="transmembrane region" description="Helical" evidence="9">
    <location>
        <begin position="187"/>
        <end position="213"/>
    </location>
</feature>
<evidence type="ECO:0000256" key="8">
    <source>
        <dbReference type="ARBA" id="ARBA00023136"/>
    </source>
</evidence>
<protein>
    <submittedName>
        <fullName evidence="11">Glutamate transport system permease protein</fullName>
    </submittedName>
</protein>
<dbReference type="GO" id="GO:0006865">
    <property type="term" value="P:amino acid transport"/>
    <property type="evidence" value="ECO:0007669"/>
    <property type="project" value="UniProtKB-KW"/>
</dbReference>
<evidence type="ECO:0000256" key="4">
    <source>
        <dbReference type="ARBA" id="ARBA00022475"/>
    </source>
</evidence>
<evidence type="ECO:0000313" key="11">
    <source>
        <dbReference type="EMBL" id="SDE40195.1"/>
    </source>
</evidence>
<evidence type="ECO:0000256" key="7">
    <source>
        <dbReference type="ARBA" id="ARBA00022989"/>
    </source>
</evidence>
<keyword evidence="12" id="KW-1185">Reference proteome</keyword>
<dbReference type="PROSITE" id="PS50928">
    <property type="entry name" value="ABC_TM1"/>
    <property type="match status" value="1"/>
</dbReference>
<evidence type="ECO:0000256" key="1">
    <source>
        <dbReference type="ARBA" id="ARBA00004651"/>
    </source>
</evidence>
<keyword evidence="8 9" id="KW-0472">Membrane</keyword>
<keyword evidence="5 9" id="KW-0812">Transmembrane</keyword>
<dbReference type="Pfam" id="PF00528">
    <property type="entry name" value="BPD_transp_1"/>
    <property type="match status" value="1"/>
</dbReference>
<accession>A0A1G7CP08</accession>
<feature type="transmembrane region" description="Helical" evidence="9">
    <location>
        <begin position="60"/>
        <end position="78"/>
    </location>
</feature>
<dbReference type="InterPro" id="IPR043429">
    <property type="entry name" value="ArtM/GltK/GlnP/TcyL/YhdX-like"/>
</dbReference>
<organism evidence="11 12">
    <name type="scientific">Auraticoccus monumenti</name>
    <dbReference type="NCBI Taxonomy" id="675864"/>
    <lineage>
        <taxon>Bacteria</taxon>
        <taxon>Bacillati</taxon>
        <taxon>Actinomycetota</taxon>
        <taxon>Actinomycetes</taxon>
        <taxon>Propionibacteriales</taxon>
        <taxon>Propionibacteriaceae</taxon>
        <taxon>Auraticoccus</taxon>
    </lineage>
</organism>
<dbReference type="Gene3D" id="1.10.3720.10">
    <property type="entry name" value="MetI-like"/>
    <property type="match status" value="1"/>
</dbReference>
<evidence type="ECO:0000313" key="12">
    <source>
        <dbReference type="Proteomes" id="UP000198546"/>
    </source>
</evidence>
<dbReference type="OrthoDB" id="3181282at2"/>
<dbReference type="RefSeq" id="WP_090595043.1">
    <property type="nucleotide sequence ID" value="NZ_LT629688.1"/>
</dbReference>
<dbReference type="InterPro" id="IPR000515">
    <property type="entry name" value="MetI-like"/>
</dbReference>
<feature type="transmembrane region" description="Helical" evidence="9">
    <location>
        <begin position="20"/>
        <end position="40"/>
    </location>
</feature>
<keyword evidence="4" id="KW-1003">Cell membrane</keyword>
<keyword evidence="6" id="KW-0029">Amino-acid transport</keyword>
<evidence type="ECO:0000256" key="6">
    <source>
        <dbReference type="ARBA" id="ARBA00022970"/>
    </source>
</evidence>
<proteinExistence type="inferred from homology"/>
<dbReference type="NCBIfam" id="TIGR01726">
    <property type="entry name" value="HEQRo_perm_3TM"/>
    <property type="match status" value="1"/>
</dbReference>
<dbReference type="STRING" id="675864.SAMN04489747_3309"/>
<dbReference type="Proteomes" id="UP000198546">
    <property type="component" value="Chromosome i"/>
</dbReference>
<dbReference type="GO" id="GO:0022857">
    <property type="term" value="F:transmembrane transporter activity"/>
    <property type="evidence" value="ECO:0007669"/>
    <property type="project" value="InterPro"/>
</dbReference>
<dbReference type="EMBL" id="LT629688">
    <property type="protein sequence ID" value="SDE40195.1"/>
    <property type="molecule type" value="Genomic_DNA"/>
</dbReference>
<keyword evidence="7 9" id="KW-1133">Transmembrane helix</keyword>
<evidence type="ECO:0000259" key="10">
    <source>
        <dbReference type="PROSITE" id="PS50928"/>
    </source>
</evidence>
<dbReference type="InterPro" id="IPR010065">
    <property type="entry name" value="AA_ABC_transptr_permease_3TM"/>
</dbReference>
<gene>
    <name evidence="11" type="ORF">SAMN04489747_3309</name>
</gene>
<comment type="similarity">
    <text evidence="2">Belongs to the binding-protein-dependent transport system permease family. HisMQ subfamily.</text>
</comment>
<reference evidence="11 12" key="1">
    <citation type="submission" date="2016-10" db="EMBL/GenBank/DDBJ databases">
        <authorList>
            <person name="de Groot N.N."/>
        </authorList>
    </citation>
    <scope>NUCLEOTIDE SEQUENCE [LARGE SCALE GENOMIC DNA]</scope>
    <source>
        <strain evidence="11 12">MON 2.2</strain>
    </source>
</reference>
<sequence length="221" mass="23939">MAEMLQRFDLLAAFWMTLRLAVMGAAGALLLGTLVAVMRVSPFSSLQFFARTYVTLIRNSPLTLVLFFCVFGLMNGLGLRFGETLETQNLFWGVVAIAVYHASFVAEALRSGINTVPVGQAEAARAVGLPFLPALRHVIMPQAVRGSVAPVGNVMVALTKNTTVAATVGITEAAATMKTMIEFYPNFLYFIFALVALGFVVLTLPTGLLFTWLSRKVAVQR</sequence>
<comment type="subcellular location">
    <subcellularLocation>
        <location evidence="1 9">Cell membrane</location>
        <topology evidence="1 9">Multi-pass membrane protein</topology>
    </subcellularLocation>
</comment>
<evidence type="ECO:0000256" key="9">
    <source>
        <dbReference type="RuleBase" id="RU363032"/>
    </source>
</evidence>
<dbReference type="AlphaFoldDB" id="A0A1G7CP08"/>
<keyword evidence="3 9" id="KW-0813">Transport</keyword>
<dbReference type="PANTHER" id="PTHR30614">
    <property type="entry name" value="MEMBRANE COMPONENT OF AMINO ACID ABC TRANSPORTER"/>
    <property type="match status" value="1"/>
</dbReference>
<name>A0A1G7CP08_9ACTN</name>